<dbReference type="PANTHER" id="PTHR42070">
    <property type="entry name" value="FILAMENT ASSOCIATED PROTEIN, PUTATIVE (AFU_ORTHOLOGUE AFUA_8G06630)-RELATED"/>
    <property type="match status" value="1"/>
</dbReference>
<dbReference type="EMBL" id="CABFOC020000060">
    <property type="protein sequence ID" value="CAH0055771.1"/>
    <property type="molecule type" value="Genomic_DNA"/>
</dbReference>
<dbReference type="AlphaFoldDB" id="A0A9N9ZHX1"/>
<evidence type="ECO:0000256" key="1">
    <source>
        <dbReference type="SAM" id="Coils"/>
    </source>
</evidence>
<dbReference type="CDD" id="cd14688">
    <property type="entry name" value="bZIP_YAP"/>
    <property type="match status" value="1"/>
</dbReference>
<sequence>MMSKWSSKAADHKVVRLRNNQRRHRKKVKDHIADLETRLAETQLQLTQARSRIAELSQKLEQARTQGNSMLLEVHEASKEFPTTRNGAVKPLTRGHSYQSTLVQESRKILGRQHGRFVVQRGKDKTNQQASLAPNQAISSGVWNWNPSPILSAPWASDITGQALTPDYEAFTDSEDRDCRNLPLPEPGKSTTRCRDAYSIITQQNYKALDSSVIRGWLEPGFRGAVSEGDGCRIDTDLLFTLLDFISSS</sequence>
<accession>A0A9N9ZHX1</accession>
<proteinExistence type="predicted"/>
<feature type="coiled-coil region" evidence="1">
    <location>
        <begin position="25"/>
        <end position="73"/>
    </location>
</feature>
<comment type="caution">
    <text evidence="2">The sequence shown here is derived from an EMBL/GenBank/DDBJ whole genome shotgun (WGS) entry which is preliminary data.</text>
</comment>
<dbReference type="PANTHER" id="PTHR42070:SF1">
    <property type="entry name" value="FILAMENT ASSOCIATED PROTEIN, PUTATIVE (AFU_ORTHOLOGUE AFUA_8G06630)-RELATED"/>
    <property type="match status" value="1"/>
</dbReference>
<protein>
    <recommendedName>
        <fullName evidence="4">BZIP domain-containing protein</fullName>
    </recommendedName>
</protein>
<evidence type="ECO:0008006" key="4">
    <source>
        <dbReference type="Google" id="ProtNLM"/>
    </source>
</evidence>
<evidence type="ECO:0000313" key="3">
    <source>
        <dbReference type="Proteomes" id="UP000775872"/>
    </source>
</evidence>
<dbReference type="Gene3D" id="1.20.1270.60">
    <property type="entry name" value="Arfaptin homology (AH) domain/BAR domain"/>
    <property type="match status" value="1"/>
</dbReference>
<evidence type="ECO:0000313" key="2">
    <source>
        <dbReference type="EMBL" id="CAH0055771.1"/>
    </source>
</evidence>
<reference evidence="2" key="1">
    <citation type="submission" date="2021-10" db="EMBL/GenBank/DDBJ databases">
        <authorList>
            <person name="Piombo E."/>
        </authorList>
    </citation>
    <scope>NUCLEOTIDE SEQUENCE</scope>
</reference>
<dbReference type="OrthoDB" id="4505928at2759"/>
<keyword evidence="3" id="KW-1185">Reference proteome</keyword>
<gene>
    <name evidence="2" type="ORF">CSOL1703_00017966</name>
</gene>
<organism evidence="2 3">
    <name type="scientific">Clonostachys solani</name>
    <dbReference type="NCBI Taxonomy" id="160281"/>
    <lineage>
        <taxon>Eukaryota</taxon>
        <taxon>Fungi</taxon>
        <taxon>Dikarya</taxon>
        <taxon>Ascomycota</taxon>
        <taxon>Pezizomycotina</taxon>
        <taxon>Sordariomycetes</taxon>
        <taxon>Hypocreomycetidae</taxon>
        <taxon>Hypocreales</taxon>
        <taxon>Bionectriaceae</taxon>
        <taxon>Clonostachys</taxon>
    </lineage>
</organism>
<dbReference type="Proteomes" id="UP000775872">
    <property type="component" value="Unassembled WGS sequence"/>
</dbReference>
<name>A0A9N9ZHX1_9HYPO</name>
<keyword evidence="1" id="KW-0175">Coiled coil</keyword>
<dbReference type="InterPro" id="IPR027267">
    <property type="entry name" value="AH/BAR_dom_sf"/>
</dbReference>